<dbReference type="OrthoDB" id="7743618at2"/>
<comment type="subcellular location">
    <subcellularLocation>
        <location evidence="1">Membrane</location>
    </subcellularLocation>
</comment>
<dbReference type="InterPro" id="IPR001129">
    <property type="entry name" value="Membr-assoc_MAPEG"/>
</dbReference>
<dbReference type="InterPro" id="IPR023352">
    <property type="entry name" value="MAPEG-like_dom_sf"/>
</dbReference>
<dbReference type="Proteomes" id="UP000029917">
    <property type="component" value="Unassembled WGS sequence"/>
</dbReference>
<dbReference type="AlphaFoldDB" id="A0A099F1W9"/>
<dbReference type="SUPFAM" id="SSF161084">
    <property type="entry name" value="MAPEG domain-like"/>
    <property type="match status" value="1"/>
</dbReference>
<evidence type="ECO:0000256" key="2">
    <source>
        <dbReference type="ARBA" id="ARBA00022692"/>
    </source>
</evidence>
<keyword evidence="4 5" id="KW-0472">Membrane</keyword>
<evidence type="ECO:0000313" key="6">
    <source>
        <dbReference type="EMBL" id="KGJ04268.1"/>
    </source>
</evidence>
<keyword evidence="2 5" id="KW-0812">Transmembrane</keyword>
<dbReference type="RefSeq" id="WP_036720651.1">
    <property type="nucleotide sequence ID" value="NZ_JRKS01000043.1"/>
</dbReference>
<reference evidence="6 7" key="1">
    <citation type="submission" date="2014-09" db="EMBL/GenBank/DDBJ databases">
        <authorList>
            <person name="McGinnis J.M."/>
            <person name="Wolfgang W.J."/>
        </authorList>
    </citation>
    <scope>NUCLEOTIDE SEQUENCE [LARGE SCALE GENOMIC DNA]</scope>
    <source>
        <strain evidence="6 7">HAMBI 3106</strain>
    </source>
</reference>
<organism evidence="6 7">
    <name type="scientific">Paracoccus sphaerophysae</name>
    <dbReference type="NCBI Taxonomy" id="690417"/>
    <lineage>
        <taxon>Bacteria</taxon>
        <taxon>Pseudomonadati</taxon>
        <taxon>Pseudomonadota</taxon>
        <taxon>Alphaproteobacteria</taxon>
        <taxon>Rhodobacterales</taxon>
        <taxon>Paracoccaceae</taxon>
        <taxon>Paracoccus</taxon>
    </lineage>
</organism>
<dbReference type="Gene3D" id="1.20.120.550">
    <property type="entry name" value="Membrane associated eicosanoid/glutathione metabolism-like domain"/>
    <property type="match status" value="1"/>
</dbReference>
<accession>A0A099F1W9</accession>
<feature type="transmembrane region" description="Helical" evidence="5">
    <location>
        <begin position="67"/>
        <end position="95"/>
    </location>
</feature>
<dbReference type="PANTHER" id="PTHR35371">
    <property type="entry name" value="INNER MEMBRANE PROTEIN"/>
    <property type="match status" value="1"/>
</dbReference>
<proteinExistence type="predicted"/>
<feature type="transmembrane region" description="Helical" evidence="5">
    <location>
        <begin position="12"/>
        <end position="30"/>
    </location>
</feature>
<gene>
    <name evidence="6" type="ORF">IC63_12200</name>
</gene>
<keyword evidence="3 5" id="KW-1133">Transmembrane helix</keyword>
<name>A0A099F1W9_9RHOB</name>
<comment type="caution">
    <text evidence="6">The sequence shown here is derived from an EMBL/GenBank/DDBJ whole genome shotgun (WGS) entry which is preliminary data.</text>
</comment>
<feature type="transmembrane region" description="Helical" evidence="5">
    <location>
        <begin position="115"/>
        <end position="132"/>
    </location>
</feature>
<dbReference type="Pfam" id="PF01124">
    <property type="entry name" value="MAPEG"/>
    <property type="match status" value="1"/>
</dbReference>
<evidence type="ECO:0000313" key="7">
    <source>
        <dbReference type="Proteomes" id="UP000029917"/>
    </source>
</evidence>
<dbReference type="EMBL" id="JRKS01000043">
    <property type="protein sequence ID" value="KGJ04268.1"/>
    <property type="molecule type" value="Genomic_DNA"/>
</dbReference>
<evidence type="ECO:0000256" key="5">
    <source>
        <dbReference type="SAM" id="Phobius"/>
    </source>
</evidence>
<sequence>MSVAPTPELTALGLAAILQAGQIGLAAWSMNRDGLSKWNAGPRDSKPQFSDLTGRLRRAVDNHFEALVFFIIAVVLVQFTGSNGTLTAACAWAYLAARVLYVPAYALGWSPGRSIIFGVGFLATMVMILAALF</sequence>
<evidence type="ECO:0000256" key="1">
    <source>
        <dbReference type="ARBA" id="ARBA00004370"/>
    </source>
</evidence>
<evidence type="ECO:0000256" key="4">
    <source>
        <dbReference type="ARBA" id="ARBA00023136"/>
    </source>
</evidence>
<keyword evidence="7" id="KW-1185">Reference proteome</keyword>
<evidence type="ECO:0000256" key="3">
    <source>
        <dbReference type="ARBA" id="ARBA00022989"/>
    </source>
</evidence>
<protein>
    <submittedName>
        <fullName evidence="6">Membrane protein</fullName>
    </submittedName>
</protein>
<dbReference type="GO" id="GO:0016020">
    <property type="term" value="C:membrane"/>
    <property type="evidence" value="ECO:0007669"/>
    <property type="project" value="UniProtKB-SubCell"/>
</dbReference>
<dbReference type="STRING" id="690417.IC63_12200"/>
<reference evidence="6 7" key="2">
    <citation type="submission" date="2014-10" db="EMBL/GenBank/DDBJ databases">
        <title>Paracoccus sanguinis sp. nov., isolated from clinical specimens of New York State patients.</title>
        <authorList>
            <person name="Mingle L.A."/>
            <person name="Cole J.A."/>
            <person name="Lapierre P."/>
            <person name="Musser K.A."/>
        </authorList>
    </citation>
    <scope>NUCLEOTIDE SEQUENCE [LARGE SCALE GENOMIC DNA]</scope>
    <source>
        <strain evidence="6 7">HAMBI 3106</strain>
    </source>
</reference>
<dbReference type="PANTHER" id="PTHR35371:SF1">
    <property type="entry name" value="BLR7753 PROTEIN"/>
    <property type="match status" value="1"/>
</dbReference>